<sequence length="180" mass="20342">MSNKNTIGLLKQFTEVMREGSKAMSKNGESYRDAAVLTEAVLMGSISARCDHLAFADKTLISFERVREDWHDWPLDATGWPVVLSGPFYLSLGSRTGCPRSTSLPFVYDDTVPTEKRGKIYQRTSLDKHYLAYLAYFLLPGNIDVRLGVGEHLKVNLHVNQPTRSEECGWDMVILGTLRW</sequence>
<reference evidence="1" key="1">
    <citation type="submission" date="2020-10" db="EMBL/GenBank/DDBJ databases">
        <title>Genome Sequence of Monilinia vaccinii-corymbosi Sheds Light on Mummy Berry Disease Infection of Blueberry and Mating Type.</title>
        <authorList>
            <person name="Yow A.G."/>
            <person name="Zhang Y."/>
            <person name="Bansal K."/>
            <person name="Eacker S.M."/>
            <person name="Sullivan S."/>
            <person name="Liachko I."/>
            <person name="Cubeta M.A."/>
            <person name="Rollins J.A."/>
            <person name="Ashrafi H."/>
        </authorList>
    </citation>
    <scope>NUCLEOTIDE SEQUENCE</scope>
    <source>
        <strain evidence="1">RL-1</strain>
    </source>
</reference>
<gene>
    <name evidence="1" type="ORF">DSL72_008382</name>
</gene>
<proteinExistence type="predicted"/>
<evidence type="ECO:0000313" key="2">
    <source>
        <dbReference type="Proteomes" id="UP000672032"/>
    </source>
</evidence>
<dbReference type="Proteomes" id="UP000672032">
    <property type="component" value="Chromosome 5"/>
</dbReference>
<organism evidence="1 2">
    <name type="scientific">Monilinia vaccinii-corymbosi</name>
    <dbReference type="NCBI Taxonomy" id="61207"/>
    <lineage>
        <taxon>Eukaryota</taxon>
        <taxon>Fungi</taxon>
        <taxon>Dikarya</taxon>
        <taxon>Ascomycota</taxon>
        <taxon>Pezizomycotina</taxon>
        <taxon>Leotiomycetes</taxon>
        <taxon>Helotiales</taxon>
        <taxon>Sclerotiniaceae</taxon>
        <taxon>Monilinia</taxon>
    </lineage>
</organism>
<dbReference type="AlphaFoldDB" id="A0A8A3PJK7"/>
<evidence type="ECO:0000313" key="1">
    <source>
        <dbReference type="EMBL" id="QSZ35512.1"/>
    </source>
</evidence>
<name>A0A8A3PJK7_9HELO</name>
<dbReference type="EMBL" id="CP063409">
    <property type="protein sequence ID" value="QSZ35512.1"/>
    <property type="molecule type" value="Genomic_DNA"/>
</dbReference>
<accession>A0A8A3PJK7</accession>
<protein>
    <submittedName>
        <fullName evidence="1">Uncharacterized protein</fullName>
    </submittedName>
</protein>
<keyword evidence="2" id="KW-1185">Reference proteome</keyword>